<dbReference type="PANTHER" id="PTHR31223">
    <property type="entry name" value="LOG FAMILY PROTEIN YJL055W"/>
    <property type="match status" value="1"/>
</dbReference>
<organism evidence="1 2">
    <name type="scientific">Kutzneria viridogrisea</name>
    <dbReference type="NCBI Taxonomy" id="47990"/>
    <lineage>
        <taxon>Bacteria</taxon>
        <taxon>Bacillati</taxon>
        <taxon>Actinomycetota</taxon>
        <taxon>Actinomycetes</taxon>
        <taxon>Pseudonocardiales</taxon>
        <taxon>Pseudonocardiaceae</taxon>
        <taxon>Kutzneria</taxon>
    </lineage>
</organism>
<keyword evidence="2" id="KW-1185">Reference proteome</keyword>
<dbReference type="SUPFAM" id="SSF102405">
    <property type="entry name" value="MCP/YpsA-like"/>
    <property type="match status" value="1"/>
</dbReference>
<comment type="caution">
    <text evidence="1">The sequence shown here is derived from an EMBL/GenBank/DDBJ whole genome shotgun (WGS) entry which is preliminary data.</text>
</comment>
<protein>
    <recommendedName>
        <fullName evidence="3">Cytokinin riboside 5'-monophosphate phosphoribohydrolase</fullName>
    </recommendedName>
</protein>
<evidence type="ECO:0000313" key="2">
    <source>
        <dbReference type="Proteomes" id="UP000517916"/>
    </source>
</evidence>
<dbReference type="EMBL" id="JACJID010000001">
    <property type="protein sequence ID" value="MBA8923631.1"/>
    <property type="molecule type" value="Genomic_DNA"/>
</dbReference>
<dbReference type="Gene3D" id="3.40.50.450">
    <property type="match status" value="1"/>
</dbReference>
<gene>
    <name evidence="1" type="ORF">BC739_000828</name>
</gene>
<sequence>MGMLARGAVSTQGDVAGVIPHFLRSREIGDDLPPQTVVLTDDLVERKRNMIERSDAYIALPGGYGTLDEVLEVASMAALGLPVGPLVLVDVANDWASLFAMVDDILARGFVRRTDLFHLVSSPLEAVELVERLLDSSGTAVGTR</sequence>
<dbReference type="Pfam" id="PF03641">
    <property type="entry name" value="Lysine_decarbox"/>
    <property type="match status" value="1"/>
</dbReference>
<proteinExistence type="predicted"/>
<evidence type="ECO:0000313" key="1">
    <source>
        <dbReference type="EMBL" id="MBA8923631.1"/>
    </source>
</evidence>
<dbReference type="Proteomes" id="UP000517916">
    <property type="component" value="Unassembled WGS sequence"/>
</dbReference>
<evidence type="ECO:0008006" key="3">
    <source>
        <dbReference type="Google" id="ProtNLM"/>
    </source>
</evidence>
<dbReference type="InterPro" id="IPR031100">
    <property type="entry name" value="LOG_fam"/>
</dbReference>
<name>A0ABR6BA65_9PSEU</name>
<accession>A0ABR6BA65</accession>
<reference evidence="1 2" key="1">
    <citation type="submission" date="2020-08" db="EMBL/GenBank/DDBJ databases">
        <title>Genomic Encyclopedia of Archaeal and Bacterial Type Strains, Phase II (KMG-II): from individual species to whole genera.</title>
        <authorList>
            <person name="Goeker M."/>
        </authorList>
    </citation>
    <scope>NUCLEOTIDE SEQUENCE [LARGE SCALE GENOMIC DNA]</scope>
    <source>
        <strain evidence="1 2">DSM 43850</strain>
    </source>
</reference>